<dbReference type="AlphaFoldDB" id="A0A858RKF6"/>
<dbReference type="KEGG" id="luo:HHL09_19035"/>
<evidence type="ECO:0000256" key="2">
    <source>
        <dbReference type="SAM" id="SignalP"/>
    </source>
</evidence>
<dbReference type="EMBL" id="CP051774">
    <property type="protein sequence ID" value="QJE97786.1"/>
    <property type="molecule type" value="Genomic_DNA"/>
</dbReference>
<organism evidence="3 4">
    <name type="scientific">Luteolibacter luteus</name>
    <dbReference type="NCBI Taxonomy" id="2728835"/>
    <lineage>
        <taxon>Bacteria</taxon>
        <taxon>Pseudomonadati</taxon>
        <taxon>Verrucomicrobiota</taxon>
        <taxon>Verrucomicrobiia</taxon>
        <taxon>Verrucomicrobiales</taxon>
        <taxon>Verrucomicrobiaceae</taxon>
        <taxon>Luteolibacter</taxon>
    </lineage>
</organism>
<feature type="signal peptide" evidence="2">
    <location>
        <begin position="1"/>
        <end position="23"/>
    </location>
</feature>
<dbReference type="InterPro" id="IPR013517">
    <property type="entry name" value="FG-GAP"/>
</dbReference>
<reference evidence="3 4" key="1">
    <citation type="submission" date="2020-04" db="EMBL/GenBank/DDBJ databases">
        <title>Luteolibacter sp. G-1-1-1 isolated from soil.</title>
        <authorList>
            <person name="Dahal R.H."/>
        </authorList>
    </citation>
    <scope>NUCLEOTIDE SEQUENCE [LARGE SCALE GENOMIC DNA]</scope>
    <source>
        <strain evidence="3 4">G-1-1-1</strain>
    </source>
</reference>
<gene>
    <name evidence="3" type="ORF">HHL09_19035</name>
</gene>
<proteinExistence type="predicted"/>
<dbReference type="Pfam" id="PF14312">
    <property type="entry name" value="FG-GAP_2"/>
    <property type="match status" value="2"/>
</dbReference>
<feature type="chain" id="PRO_5032299342" evidence="2">
    <location>
        <begin position="24"/>
        <end position="513"/>
    </location>
</feature>
<evidence type="ECO:0000313" key="4">
    <source>
        <dbReference type="Proteomes" id="UP000501812"/>
    </source>
</evidence>
<accession>A0A858RKF6</accession>
<protein>
    <submittedName>
        <fullName evidence="3">Uncharacterized protein</fullName>
    </submittedName>
</protein>
<dbReference type="InterPro" id="IPR028994">
    <property type="entry name" value="Integrin_alpha_N"/>
</dbReference>
<dbReference type="Gene3D" id="2.130.10.130">
    <property type="entry name" value="Integrin alpha, N-terminal"/>
    <property type="match status" value="1"/>
</dbReference>
<evidence type="ECO:0000313" key="3">
    <source>
        <dbReference type="EMBL" id="QJE97786.1"/>
    </source>
</evidence>
<dbReference type="RefSeq" id="WP_169456212.1">
    <property type="nucleotide sequence ID" value="NZ_CP051774.1"/>
</dbReference>
<evidence type="ECO:0000256" key="1">
    <source>
        <dbReference type="ARBA" id="ARBA00022729"/>
    </source>
</evidence>
<dbReference type="PANTHER" id="PTHR36220:SF1">
    <property type="entry name" value="GAMMA TUBULIN COMPLEX COMPONENT C-TERMINAL DOMAIN-CONTAINING PROTEIN"/>
    <property type="match status" value="1"/>
</dbReference>
<name>A0A858RKF6_9BACT</name>
<sequence length="513" mass="54182">MITTVRSIALAASTLALLPGARASLTAAFDQNVSGPRTHSSFGDNIVAVGNFMAVSEDNRVYLYERNGGTWDIFARKNMITSPGSNSDEFGHRVLMPDRNTIIVSDPLFNALTPSGGTNNDQGAVYVFGRDVGGDNNWGLIKQITATDHQLPNAALSKRLGDVMAYSEGRMVISASTGTSTAKFLYVFEKDRGGLNQWGQVPGVKLEGTSQSILNFGYTVAMAGDLIVVGSPFEGYQETPSSPVVSARGAVFFYARNQGGTDRWGLLPNGKRYTPDGAATDYFGRTISISGDLMAVGAPGRDLSAAQQDAGMVYTLARNQGGPGAWGFTPARITAPDAAGGDEFGAVVTLRGDALAVCANDDDVAGVNDAGSIYLFEKSLANQWQAVSGGKFSIDVVPGITMVNTGFDSELFMDEQRLLFWSRVSSLGRVVTDIRLTGFPPAGGGLGSITYTQQGRVTFLPAAAGSYQLRSSTDLQTWIDHGASFSGSPGVPVSVETGAAGGSQRRFFRVESR</sequence>
<dbReference type="PANTHER" id="PTHR36220">
    <property type="entry name" value="UNNAMED PRODUCT"/>
    <property type="match status" value="1"/>
</dbReference>
<keyword evidence="4" id="KW-1185">Reference proteome</keyword>
<dbReference type="Proteomes" id="UP000501812">
    <property type="component" value="Chromosome"/>
</dbReference>
<keyword evidence="1 2" id="KW-0732">Signal</keyword>